<protein>
    <submittedName>
        <fullName evidence="1">Uncharacterized protein</fullName>
    </submittedName>
</protein>
<accession>A0A502CME6</accession>
<keyword evidence="2" id="KW-1185">Reference proteome</keyword>
<sequence>MTQLAIAPVHAVLATNTVAPLLTVPAGEENAVSVRVTNYTAVASTVSLWLVPVGEVLADKHRRLADWPLKAKESKDAEVALPLPPGARLYVAAGAVTTIAASIVGTRNIL</sequence>
<dbReference type="RefSeq" id="WP_140867709.1">
    <property type="nucleotide sequence ID" value="NZ_RCZK01000002.1"/>
</dbReference>
<name>A0A502CME6_9SPHN</name>
<evidence type="ECO:0000313" key="1">
    <source>
        <dbReference type="EMBL" id="TPG14367.1"/>
    </source>
</evidence>
<gene>
    <name evidence="1" type="ORF">EAH84_03400</name>
</gene>
<organism evidence="1 2">
    <name type="scientific">Sphingomonas oligophenolica</name>
    <dbReference type="NCBI Taxonomy" id="301154"/>
    <lineage>
        <taxon>Bacteria</taxon>
        <taxon>Pseudomonadati</taxon>
        <taxon>Pseudomonadota</taxon>
        <taxon>Alphaproteobacteria</taxon>
        <taxon>Sphingomonadales</taxon>
        <taxon>Sphingomonadaceae</taxon>
        <taxon>Sphingomonas</taxon>
    </lineage>
</organism>
<comment type="caution">
    <text evidence="1">The sequence shown here is derived from an EMBL/GenBank/DDBJ whole genome shotgun (WGS) entry which is preliminary data.</text>
</comment>
<dbReference type="EMBL" id="RCZK01000002">
    <property type="protein sequence ID" value="TPG14367.1"/>
    <property type="molecule type" value="Genomic_DNA"/>
</dbReference>
<evidence type="ECO:0000313" key="2">
    <source>
        <dbReference type="Proteomes" id="UP000318413"/>
    </source>
</evidence>
<dbReference type="Proteomes" id="UP000318413">
    <property type="component" value="Unassembled WGS sequence"/>
</dbReference>
<dbReference type="AlphaFoldDB" id="A0A502CME6"/>
<proteinExistence type="predicted"/>
<reference evidence="1 2" key="1">
    <citation type="journal article" date="2019" name="Environ. Microbiol.">
        <title>Species interactions and distinct microbial communities in high Arctic permafrost affected cryosols are associated with the CH4 and CO2 gas fluxes.</title>
        <authorList>
            <person name="Altshuler I."/>
            <person name="Hamel J."/>
            <person name="Turney S."/>
            <person name="Magnuson E."/>
            <person name="Levesque R."/>
            <person name="Greer C."/>
            <person name="Whyte L.G."/>
        </authorList>
    </citation>
    <scope>NUCLEOTIDE SEQUENCE [LARGE SCALE GENOMIC DNA]</scope>
    <source>
        <strain evidence="1 2">S5.1</strain>
    </source>
</reference>